<sequence>MALRFLAVKLTKALPLRVPAGSRAFATAPKPKVLEDLSSKIAAARDPTKYSSRQRDVSNCHATASAARGVFEGAIPEAF</sequence>
<evidence type="ECO:0000313" key="1">
    <source>
        <dbReference type="EMBL" id="WVZ61905.1"/>
    </source>
</evidence>
<accession>A0AAQ3SW06</accession>
<reference evidence="1 2" key="1">
    <citation type="submission" date="2024-02" db="EMBL/GenBank/DDBJ databases">
        <title>High-quality chromosome-scale genome assembly of Pensacola bahiagrass (Paspalum notatum Flugge var. saurae).</title>
        <authorList>
            <person name="Vega J.M."/>
            <person name="Podio M."/>
            <person name="Orjuela J."/>
            <person name="Siena L.A."/>
            <person name="Pessino S.C."/>
            <person name="Combes M.C."/>
            <person name="Mariac C."/>
            <person name="Albertini E."/>
            <person name="Pupilli F."/>
            <person name="Ortiz J.P.A."/>
            <person name="Leblanc O."/>
        </authorList>
    </citation>
    <scope>NUCLEOTIDE SEQUENCE [LARGE SCALE GENOMIC DNA]</scope>
    <source>
        <strain evidence="1">R1</strain>
        <tissue evidence="1">Leaf</tissue>
    </source>
</reference>
<dbReference type="AlphaFoldDB" id="A0AAQ3SW06"/>
<protein>
    <submittedName>
        <fullName evidence="1">Uncharacterized protein</fullName>
    </submittedName>
</protein>
<gene>
    <name evidence="1" type="ORF">U9M48_011713</name>
</gene>
<organism evidence="1 2">
    <name type="scientific">Paspalum notatum var. saurae</name>
    <dbReference type="NCBI Taxonomy" id="547442"/>
    <lineage>
        <taxon>Eukaryota</taxon>
        <taxon>Viridiplantae</taxon>
        <taxon>Streptophyta</taxon>
        <taxon>Embryophyta</taxon>
        <taxon>Tracheophyta</taxon>
        <taxon>Spermatophyta</taxon>
        <taxon>Magnoliopsida</taxon>
        <taxon>Liliopsida</taxon>
        <taxon>Poales</taxon>
        <taxon>Poaceae</taxon>
        <taxon>PACMAD clade</taxon>
        <taxon>Panicoideae</taxon>
        <taxon>Andropogonodae</taxon>
        <taxon>Paspaleae</taxon>
        <taxon>Paspalinae</taxon>
        <taxon>Paspalum</taxon>
    </lineage>
</organism>
<evidence type="ECO:0000313" key="2">
    <source>
        <dbReference type="Proteomes" id="UP001341281"/>
    </source>
</evidence>
<proteinExistence type="predicted"/>
<name>A0AAQ3SW06_PASNO</name>
<dbReference type="EMBL" id="CP144747">
    <property type="protein sequence ID" value="WVZ61905.1"/>
    <property type="molecule type" value="Genomic_DNA"/>
</dbReference>
<dbReference type="Proteomes" id="UP001341281">
    <property type="component" value="Chromosome 03"/>
</dbReference>
<keyword evidence="2" id="KW-1185">Reference proteome</keyword>